<dbReference type="Proteomes" id="UP001630127">
    <property type="component" value="Unassembled WGS sequence"/>
</dbReference>
<keyword evidence="3" id="KW-1185">Reference proteome</keyword>
<evidence type="ECO:0000313" key="3">
    <source>
        <dbReference type="Proteomes" id="UP001630127"/>
    </source>
</evidence>
<dbReference type="Gene3D" id="3.30.559.10">
    <property type="entry name" value="Chloramphenicol acetyltransferase-like domain"/>
    <property type="match status" value="1"/>
</dbReference>
<evidence type="ECO:0008006" key="4">
    <source>
        <dbReference type="Google" id="ProtNLM"/>
    </source>
</evidence>
<accession>A0ABD2Y1Y6</accession>
<dbReference type="EMBL" id="JBJUIK010000016">
    <property type="protein sequence ID" value="KAL3499714.1"/>
    <property type="molecule type" value="Genomic_DNA"/>
</dbReference>
<protein>
    <recommendedName>
        <fullName evidence="4">Transferase</fullName>
    </recommendedName>
</protein>
<proteinExistence type="inferred from homology"/>
<dbReference type="Pfam" id="PF02458">
    <property type="entry name" value="Transferase"/>
    <property type="match status" value="1"/>
</dbReference>
<evidence type="ECO:0000313" key="2">
    <source>
        <dbReference type="EMBL" id="KAL3499714.1"/>
    </source>
</evidence>
<reference evidence="2 3" key="1">
    <citation type="submission" date="2024-11" db="EMBL/GenBank/DDBJ databases">
        <title>A near-complete genome assembly of Cinchona calisaya.</title>
        <authorList>
            <person name="Lian D.C."/>
            <person name="Zhao X.W."/>
            <person name="Wei L."/>
        </authorList>
    </citation>
    <scope>NUCLEOTIDE SEQUENCE [LARGE SCALE GENOMIC DNA]</scope>
    <source>
        <tissue evidence="2">Nenye</tissue>
    </source>
</reference>
<name>A0ABD2Y1Y6_9GENT</name>
<dbReference type="AlphaFoldDB" id="A0ABD2Y1Y6"/>
<dbReference type="PANTHER" id="PTHR31642:SF299">
    <property type="entry name" value="OS02G0653400 PROTEIN"/>
    <property type="match status" value="1"/>
</dbReference>
<organism evidence="2 3">
    <name type="scientific">Cinchona calisaya</name>
    <dbReference type="NCBI Taxonomy" id="153742"/>
    <lineage>
        <taxon>Eukaryota</taxon>
        <taxon>Viridiplantae</taxon>
        <taxon>Streptophyta</taxon>
        <taxon>Embryophyta</taxon>
        <taxon>Tracheophyta</taxon>
        <taxon>Spermatophyta</taxon>
        <taxon>Magnoliopsida</taxon>
        <taxon>eudicotyledons</taxon>
        <taxon>Gunneridae</taxon>
        <taxon>Pentapetalae</taxon>
        <taxon>asterids</taxon>
        <taxon>lamiids</taxon>
        <taxon>Gentianales</taxon>
        <taxon>Rubiaceae</taxon>
        <taxon>Cinchonoideae</taxon>
        <taxon>Cinchoneae</taxon>
        <taxon>Cinchona</taxon>
    </lineage>
</organism>
<dbReference type="InterPro" id="IPR023213">
    <property type="entry name" value="CAT-like_dom_sf"/>
</dbReference>
<gene>
    <name evidence="2" type="ORF">ACH5RR_038807</name>
</gene>
<dbReference type="InterPro" id="IPR050317">
    <property type="entry name" value="Plant_Fungal_Acyltransferase"/>
</dbReference>
<comment type="caution">
    <text evidence="2">The sequence shown here is derived from an EMBL/GenBank/DDBJ whole genome shotgun (WGS) entry which is preliminary data.</text>
</comment>
<sequence length="374" mass="41608">MAVPLGSKLQLDAMQTVMPTKPTDPRKSTRIYLAENPTSGIFNRCFNILLCYQKITSEEEEEEEDSGVSSGALVAGWIKESLGWALSEQPMLAGRLRRNQDVEGELELVSNDSGVRLIEGKLDVTLSEFLDLQDKKNAEADLVFWEDLDHQQNPQFSPLFYVQVTSFRCGGYSIGISCNILLIDPFAMISFLKRWTDIHIEMVSRTEVPKIPIFYRPNLRNGGPSSGLSIGSSTKACSAQSVVFTIATKILDLDSEIHKKFAALCIDEAEQKIGYKTAPNLNFSLMVKEPSEDVEVRNFTRENLVQKPSTTLNGFSISSNWDDLRADEICFQEGNKAAHVSCWINSVPDEALVMIIPSPEKDSSGMKIVVTIPN</sequence>
<dbReference type="PANTHER" id="PTHR31642">
    <property type="entry name" value="TRICHOTHECENE 3-O-ACETYLTRANSFERASE"/>
    <property type="match status" value="1"/>
</dbReference>
<evidence type="ECO:0000256" key="1">
    <source>
        <dbReference type="ARBA" id="ARBA00009861"/>
    </source>
</evidence>
<comment type="similarity">
    <text evidence="1">Belongs to the plant acyltransferase family.</text>
</comment>